<dbReference type="PANTHER" id="PTHR46236:SF35">
    <property type="entry name" value="MATH DOMAIN-CONTAINING PROTEIN"/>
    <property type="match status" value="1"/>
</dbReference>
<proteinExistence type="predicted"/>
<reference evidence="3 4" key="1">
    <citation type="journal article" date="2013" name="BMC Genomics">
        <title>The miniature genome of a carnivorous plant Genlisea aurea contains a low number of genes and short non-coding sequences.</title>
        <authorList>
            <person name="Leushkin E.V."/>
            <person name="Sutormin R.A."/>
            <person name="Nabieva E.R."/>
            <person name="Penin A.A."/>
            <person name="Kondrashov A.S."/>
            <person name="Logacheva M.D."/>
        </authorList>
    </citation>
    <scope>NUCLEOTIDE SEQUENCE [LARGE SCALE GENOMIC DNA]</scope>
</reference>
<evidence type="ECO:0000256" key="1">
    <source>
        <dbReference type="ARBA" id="ARBA00023054"/>
    </source>
</evidence>
<comment type="caution">
    <text evidence="3">The sequence shown here is derived from an EMBL/GenBank/DDBJ whole genome shotgun (WGS) entry which is preliminary data.</text>
</comment>
<gene>
    <name evidence="3" type="ORF">M569_02601</name>
</gene>
<dbReference type="FunFam" id="2.60.210.10:FF:000005">
    <property type="entry name" value="Ubiquitin carboxyl-terminal hydrolase 13"/>
    <property type="match status" value="1"/>
</dbReference>
<dbReference type="OrthoDB" id="908146at2759"/>
<feature type="non-terminal residue" evidence="3">
    <location>
        <position position="124"/>
    </location>
</feature>
<organism evidence="3 4">
    <name type="scientific">Genlisea aurea</name>
    <dbReference type="NCBI Taxonomy" id="192259"/>
    <lineage>
        <taxon>Eukaryota</taxon>
        <taxon>Viridiplantae</taxon>
        <taxon>Streptophyta</taxon>
        <taxon>Embryophyta</taxon>
        <taxon>Tracheophyta</taxon>
        <taxon>Spermatophyta</taxon>
        <taxon>Magnoliopsida</taxon>
        <taxon>eudicotyledons</taxon>
        <taxon>Gunneridae</taxon>
        <taxon>Pentapetalae</taxon>
        <taxon>asterids</taxon>
        <taxon>lamiids</taxon>
        <taxon>Lamiales</taxon>
        <taxon>Lentibulariaceae</taxon>
        <taxon>Genlisea</taxon>
    </lineage>
</organism>
<keyword evidence="1" id="KW-0175">Coiled coil</keyword>
<name>S8EHH4_9LAMI</name>
<dbReference type="AlphaFoldDB" id="S8EHH4"/>
<dbReference type="InterPro" id="IPR008974">
    <property type="entry name" value="TRAF-like"/>
</dbReference>
<dbReference type="CDD" id="cd00121">
    <property type="entry name" value="MATH"/>
    <property type="match status" value="1"/>
</dbReference>
<evidence type="ECO:0000259" key="2">
    <source>
        <dbReference type="PROSITE" id="PS50144"/>
    </source>
</evidence>
<dbReference type="PANTHER" id="PTHR46236">
    <property type="entry name" value="TRAF-LIKE SUPERFAMILY PROTEIN"/>
    <property type="match status" value="1"/>
</dbReference>
<dbReference type="Proteomes" id="UP000015453">
    <property type="component" value="Unassembled WGS sequence"/>
</dbReference>
<dbReference type="PROSITE" id="PS50144">
    <property type="entry name" value="MATH"/>
    <property type="match status" value="1"/>
</dbReference>
<protein>
    <recommendedName>
        <fullName evidence="2">MATH domain-containing protein</fullName>
    </recommendedName>
</protein>
<dbReference type="EMBL" id="AUSU01000948">
    <property type="protein sequence ID" value="EPS72157.1"/>
    <property type="molecule type" value="Genomic_DNA"/>
</dbReference>
<feature type="non-terminal residue" evidence="3">
    <location>
        <position position="1"/>
    </location>
</feature>
<dbReference type="InterPro" id="IPR002083">
    <property type="entry name" value="MATH/TRAF_dom"/>
</dbReference>
<keyword evidence="4" id="KW-1185">Reference proteome</keyword>
<sequence length="124" mass="14267">VAAESVANAEIQSSEEPQASRFTWTIESFSRLNMKKLYSDVFIVGGYKWRVLIFPKGNNVEYLSMYLDVADSSTLPYGWSRYAQFSLAVVNQLSPKFTIKKDTQHQFNQRESDWGFTSFMPLSD</sequence>
<feature type="domain" description="MATH" evidence="2">
    <location>
        <begin position="19"/>
        <end position="124"/>
    </location>
</feature>
<dbReference type="Gene3D" id="2.60.210.10">
    <property type="entry name" value="Apoptosis, Tumor Necrosis Factor Receptor Associated Protein 2, Chain A"/>
    <property type="match status" value="1"/>
</dbReference>
<evidence type="ECO:0000313" key="3">
    <source>
        <dbReference type="EMBL" id="EPS72157.1"/>
    </source>
</evidence>
<dbReference type="SUPFAM" id="SSF49599">
    <property type="entry name" value="TRAF domain-like"/>
    <property type="match status" value="1"/>
</dbReference>
<dbReference type="SMART" id="SM00061">
    <property type="entry name" value="MATH"/>
    <property type="match status" value="1"/>
</dbReference>
<dbReference type="InterPro" id="IPR050804">
    <property type="entry name" value="MCC"/>
</dbReference>
<evidence type="ECO:0000313" key="4">
    <source>
        <dbReference type="Proteomes" id="UP000015453"/>
    </source>
</evidence>
<dbReference type="Pfam" id="PF22486">
    <property type="entry name" value="MATH_2"/>
    <property type="match status" value="1"/>
</dbReference>
<accession>S8EHH4</accession>